<keyword evidence="3 6" id="KW-1000">Mitochondrion outer membrane</keyword>
<dbReference type="EMBL" id="JBBJBU010000004">
    <property type="protein sequence ID" value="KAK7205737.1"/>
    <property type="molecule type" value="Genomic_DNA"/>
</dbReference>
<keyword evidence="1 6" id="KW-1134">Transmembrane beta strand</keyword>
<organism evidence="8 9">
    <name type="scientific">Myxozyma melibiosi</name>
    <dbReference type="NCBI Taxonomy" id="54550"/>
    <lineage>
        <taxon>Eukaryota</taxon>
        <taxon>Fungi</taxon>
        <taxon>Dikarya</taxon>
        <taxon>Ascomycota</taxon>
        <taxon>Saccharomycotina</taxon>
        <taxon>Lipomycetes</taxon>
        <taxon>Lipomycetales</taxon>
        <taxon>Lipomycetaceae</taxon>
        <taxon>Myxozyma</taxon>
    </lineage>
</organism>
<gene>
    <name evidence="6" type="primary">MDM10</name>
    <name evidence="8" type="ORF">BZA70DRAFT_276930</name>
</gene>
<evidence type="ECO:0000313" key="8">
    <source>
        <dbReference type="EMBL" id="KAK7205737.1"/>
    </source>
</evidence>
<dbReference type="PANTHER" id="PTHR28035:SF1">
    <property type="entry name" value="MITOCHONDRIAL DISTRIBUTION AND MORPHOLOGY PROTEIN 10"/>
    <property type="match status" value="1"/>
</dbReference>
<evidence type="ECO:0000256" key="4">
    <source>
        <dbReference type="ARBA" id="ARBA00023128"/>
    </source>
</evidence>
<dbReference type="InterPro" id="IPR027539">
    <property type="entry name" value="Mdm10"/>
</dbReference>
<dbReference type="RefSeq" id="XP_064768770.1">
    <property type="nucleotide sequence ID" value="XM_064912373.1"/>
</dbReference>
<dbReference type="Pfam" id="PF12519">
    <property type="entry name" value="MDM10"/>
    <property type="match status" value="1"/>
</dbReference>
<reference evidence="8 9" key="1">
    <citation type="submission" date="2024-03" db="EMBL/GenBank/DDBJ databases">
        <title>Genome-scale model development and genomic sequencing of the oleaginous clade Lipomyces.</title>
        <authorList>
            <consortium name="Lawrence Berkeley National Laboratory"/>
            <person name="Czajka J.J."/>
            <person name="Han Y."/>
            <person name="Kim J."/>
            <person name="Mondo S.J."/>
            <person name="Hofstad B.A."/>
            <person name="Robles A."/>
            <person name="Haridas S."/>
            <person name="Riley R."/>
            <person name="LaButti K."/>
            <person name="Pangilinan J."/>
            <person name="Andreopoulos W."/>
            <person name="Lipzen A."/>
            <person name="Yan J."/>
            <person name="Wang M."/>
            <person name="Ng V."/>
            <person name="Grigoriev I.V."/>
            <person name="Spatafora J.W."/>
            <person name="Magnuson J.K."/>
            <person name="Baker S.E."/>
            <person name="Pomraning K.R."/>
        </authorList>
    </citation>
    <scope>NUCLEOTIDE SEQUENCE [LARGE SCALE GENOMIC DNA]</scope>
    <source>
        <strain evidence="8 9">Phaff 52-87</strain>
    </source>
</reference>
<comment type="function">
    <text evidence="6">Component of the ERMES/MDM complex, which serves as a molecular tether to connect the endoplasmic reticulum and mitochondria. Components of this complex are involved in the control of mitochondrial shape and protein biogenesis and may function in phospholipid exchange. MDM10 is involved in the late assembly steps of the general translocase of the mitochondrial outer membrane (TOM complex). Functions in the TOM40-specific route of the assembly of outer membrane beta-barrel proteins, including the association of TOM40 with the receptor TOM22 and small TOM proteins. Can associate with the SAM(core) complex as well as the MDM12-MMM1 complex, both involved in late steps of the major beta-barrel assembly pathway, that is responsible for biogenesis of all outer membrane beta-barrel proteins. May act as a switch that shuttles between both complexes and channels precursor proteins into the TOM40-specific pathway. Plays a role in mitochondrial morphology and in the inheritance of mitochondria.</text>
</comment>
<evidence type="ECO:0000313" key="9">
    <source>
        <dbReference type="Proteomes" id="UP001498771"/>
    </source>
</evidence>
<comment type="subcellular location">
    <subcellularLocation>
        <location evidence="6">Mitochondrion outer membrane</location>
        <topology evidence="6">Multi-pass membrane protein</topology>
    </subcellularLocation>
    <text evidence="6">The ERMES/MDM complex localizes to a few discrete foci (around 10 per single cell), that represent mitochondria-endoplasmic reticulum junctions. These foci are often found next to mtDNA nucleoids.</text>
</comment>
<evidence type="ECO:0000256" key="1">
    <source>
        <dbReference type="ARBA" id="ARBA00022452"/>
    </source>
</evidence>
<comment type="domain">
    <text evidence="6">Lacks alpha-helical transmembrane segments, suggesting that it resides in the membrane via beta-sheet conformations similar to those predicted for other outer membrane proteins and porin.</text>
</comment>
<comment type="caution">
    <text evidence="8">The sequence shown here is derived from an EMBL/GenBank/DDBJ whole genome shotgun (WGS) entry which is preliminary data.</text>
</comment>
<dbReference type="PANTHER" id="PTHR28035">
    <property type="entry name" value="MITOCHONDRIAL DISTRIBUTION AND MORPHOLOGY PROTEIN 10"/>
    <property type="match status" value="1"/>
</dbReference>
<dbReference type="Proteomes" id="UP001498771">
    <property type="component" value="Unassembled WGS sequence"/>
</dbReference>
<keyword evidence="4 6" id="KW-0496">Mitochondrion</keyword>
<feature type="region of interest" description="Disordered" evidence="7">
    <location>
        <begin position="343"/>
        <end position="366"/>
    </location>
</feature>
<sequence length="431" mass="47224">MRSYLEHILGSFYAATGWNVDNHYANLTASSRDLLDFELPSGFILNVSSLPTGSSASSGTLKNLGGVVDGAISYFYSSPQNILLENKLRSESVDLTDFLCGYHQLHLPEPAEDPVYREMWRGGRRVDSKYSLLYGKLYLPGNTLESMLIRQFTPTDQIVVSAVSDKRIQNGGALMAQLQHNSGRWCSEMIYSSHEALLGFRGLYNFSVDSHLPELPSGIASIPGLSASSLLFQPQQSWFSAGGEIYYGALNKAAGVSIGLRYATTSSLVGTPTTTTFTLNPVMGQMSVAYAVQASTSTSFASRFDFNAFSYESNLTLGFELWKNKNSRDEIDDFIVSAPAITDRSGDQSEAKTETPETLQPEVTAEGADTTQPISMIDDSVWKIRVATDSPSVRLLWEGRIKAFLFSVGADISLHRDQGMKTFGLELQYAA</sequence>
<evidence type="ECO:0000256" key="2">
    <source>
        <dbReference type="ARBA" id="ARBA00022692"/>
    </source>
</evidence>
<comment type="similarity">
    <text evidence="6">Belongs to the MDM10 family.</text>
</comment>
<proteinExistence type="inferred from homology"/>
<evidence type="ECO:0000256" key="6">
    <source>
        <dbReference type="HAMAP-Rule" id="MF_03102"/>
    </source>
</evidence>
<keyword evidence="5 6" id="KW-0472">Membrane</keyword>
<dbReference type="HAMAP" id="MF_03102">
    <property type="entry name" value="Mdm10"/>
    <property type="match status" value="1"/>
</dbReference>
<name>A0ABR1F7F3_9ASCO</name>
<dbReference type="GeneID" id="90037885"/>
<evidence type="ECO:0000256" key="3">
    <source>
        <dbReference type="ARBA" id="ARBA00022787"/>
    </source>
</evidence>
<accession>A0ABR1F7F3</accession>
<evidence type="ECO:0000256" key="5">
    <source>
        <dbReference type="ARBA" id="ARBA00023136"/>
    </source>
</evidence>
<feature type="compositionally biased region" description="Basic and acidic residues" evidence="7">
    <location>
        <begin position="344"/>
        <end position="355"/>
    </location>
</feature>
<protein>
    <recommendedName>
        <fullName evidence="6">Mitochondrial distribution and morphology protein 10</fullName>
    </recommendedName>
    <alternativeName>
        <fullName evidence="6">Mitochondrial inheritance component MDM10</fullName>
    </alternativeName>
</protein>
<comment type="subunit">
    <text evidence="6">Component of the ER-mitochondria encounter structure (ERMES) or MDM complex, composed of MMM1, MDM10, MDM12 and MDM34. Associates with the mitochondrial outer membrane sorting assembly machinery SAM(core) complex.</text>
</comment>
<keyword evidence="2 6" id="KW-0812">Transmembrane</keyword>
<evidence type="ECO:0000256" key="7">
    <source>
        <dbReference type="SAM" id="MobiDB-lite"/>
    </source>
</evidence>
<keyword evidence="9" id="KW-1185">Reference proteome</keyword>